<gene>
    <name evidence="1" type="ORF">CHRIB12_LOCUS18587</name>
</gene>
<comment type="caution">
    <text evidence="1">The sequence shown here is derived from an EMBL/GenBank/DDBJ whole genome shotgun (WGS) entry which is preliminary data.</text>
</comment>
<proteinExistence type="predicted"/>
<organism evidence="1 2">
    <name type="scientific">Rhizophagus irregularis</name>
    <dbReference type="NCBI Taxonomy" id="588596"/>
    <lineage>
        <taxon>Eukaryota</taxon>
        <taxon>Fungi</taxon>
        <taxon>Fungi incertae sedis</taxon>
        <taxon>Mucoromycota</taxon>
        <taxon>Glomeromycotina</taxon>
        <taxon>Glomeromycetes</taxon>
        <taxon>Glomerales</taxon>
        <taxon>Glomeraceae</taxon>
        <taxon>Rhizophagus</taxon>
    </lineage>
</organism>
<reference evidence="1" key="1">
    <citation type="submission" date="2020-05" db="EMBL/GenBank/DDBJ databases">
        <authorList>
            <person name="Rincon C."/>
            <person name="Sanders R I."/>
            <person name="Robbins C."/>
            <person name="Chaturvedi A."/>
        </authorList>
    </citation>
    <scope>NUCLEOTIDE SEQUENCE</scope>
    <source>
        <strain evidence="1">CHB12</strain>
    </source>
</reference>
<evidence type="ECO:0000313" key="1">
    <source>
        <dbReference type="EMBL" id="CAB5383791.1"/>
    </source>
</evidence>
<name>A0A916EFJ9_9GLOM</name>
<dbReference type="AlphaFoldDB" id="A0A916EFJ9"/>
<accession>A0A916EFJ9</accession>
<dbReference type="EMBL" id="CAGKOT010000049">
    <property type="protein sequence ID" value="CAB5383791.1"/>
    <property type="molecule type" value="Genomic_DNA"/>
</dbReference>
<sequence>MKMSNSLLAAALSAITNNKIATYDDNSKEKIGECIKYNNKSFLVGGKVYTLPRDGDIYVETLSGMTVSLYVDFNDTLDQVKARIPIEITRLNKICS</sequence>
<protein>
    <submittedName>
        <fullName evidence="1">Uncharacterized protein</fullName>
    </submittedName>
</protein>
<dbReference type="Proteomes" id="UP000684084">
    <property type="component" value="Unassembled WGS sequence"/>
</dbReference>
<evidence type="ECO:0000313" key="2">
    <source>
        <dbReference type="Proteomes" id="UP000684084"/>
    </source>
</evidence>